<evidence type="ECO:0000256" key="1">
    <source>
        <dbReference type="SAM" id="Phobius"/>
    </source>
</evidence>
<sequence>MVSMEYIKGRKGFTLIEMIIAVALLAVAGTVAVRLFIHAHVSNRLAADIDRSVFHGSAWIEKIKASPEDWIGGDPSALESVVSVSDAGSYVIYYDDGWQPLSGIRDPEREAAYAMHIGLYSVPGSDGLWAIDLRSFKIKPYPLRQKPYEEIYAVSAMLNTVREVVEP</sequence>
<dbReference type="EMBL" id="FQZP01000035">
    <property type="protein sequence ID" value="SHJ25234.1"/>
    <property type="molecule type" value="Genomic_DNA"/>
</dbReference>
<dbReference type="Proteomes" id="UP000324781">
    <property type="component" value="Unassembled WGS sequence"/>
</dbReference>
<reference evidence="2 3" key="1">
    <citation type="submission" date="2016-11" db="EMBL/GenBank/DDBJ databases">
        <authorList>
            <person name="Varghese N."/>
            <person name="Submissions S."/>
        </authorList>
    </citation>
    <scope>NUCLEOTIDE SEQUENCE [LARGE SCALE GENOMIC DNA]</scope>
    <source>
        <strain evidence="2 3">DSM 19027</strain>
    </source>
</reference>
<evidence type="ECO:0000313" key="2">
    <source>
        <dbReference type="EMBL" id="SHJ25234.1"/>
    </source>
</evidence>
<protein>
    <submittedName>
        <fullName evidence="2">Prepilin-type N-terminal cleavage/methylation domain-containing protein</fullName>
    </submittedName>
</protein>
<evidence type="ECO:0000313" key="3">
    <source>
        <dbReference type="Proteomes" id="UP000324781"/>
    </source>
</evidence>
<gene>
    <name evidence="2" type="ORF">SAMN05444373_10358</name>
</gene>
<keyword evidence="3" id="KW-1185">Reference proteome</keyword>
<dbReference type="Pfam" id="PF07963">
    <property type="entry name" value="N_methyl"/>
    <property type="match status" value="1"/>
</dbReference>
<feature type="transmembrane region" description="Helical" evidence="1">
    <location>
        <begin position="12"/>
        <end position="37"/>
    </location>
</feature>
<dbReference type="NCBIfam" id="TIGR02532">
    <property type="entry name" value="IV_pilin_GFxxxE"/>
    <property type="match status" value="1"/>
</dbReference>
<keyword evidence="1" id="KW-1133">Transmembrane helix</keyword>
<accession>A0A1M6HSY4</accession>
<keyword evidence="1" id="KW-0472">Membrane</keyword>
<dbReference type="InterPro" id="IPR012902">
    <property type="entry name" value="N_methyl_site"/>
</dbReference>
<dbReference type="PROSITE" id="PS00409">
    <property type="entry name" value="PROKAR_NTER_METHYL"/>
    <property type="match status" value="1"/>
</dbReference>
<keyword evidence="1" id="KW-0812">Transmembrane</keyword>
<proteinExistence type="predicted"/>
<dbReference type="AlphaFoldDB" id="A0A1M6HSY4"/>
<name>A0A1M6HSY4_9FIRM</name>
<organism evidence="2 3">
    <name type="scientific">Thermoclostridium caenicola</name>
    <dbReference type="NCBI Taxonomy" id="659425"/>
    <lineage>
        <taxon>Bacteria</taxon>
        <taxon>Bacillati</taxon>
        <taxon>Bacillota</taxon>
        <taxon>Clostridia</taxon>
        <taxon>Eubacteriales</taxon>
        <taxon>Oscillospiraceae</taxon>
        <taxon>Thermoclostridium</taxon>
    </lineage>
</organism>